<evidence type="ECO:0000313" key="1">
    <source>
        <dbReference type="EMBL" id="KAF2257955.1"/>
    </source>
</evidence>
<keyword evidence="2" id="KW-1185">Reference proteome</keyword>
<dbReference type="Proteomes" id="UP000800093">
    <property type="component" value="Unassembled WGS sequence"/>
</dbReference>
<protein>
    <submittedName>
        <fullName evidence="1">Uncharacterized protein</fullName>
    </submittedName>
</protein>
<organism evidence="1 2">
    <name type="scientific">Lojkania enalia</name>
    <dbReference type="NCBI Taxonomy" id="147567"/>
    <lineage>
        <taxon>Eukaryota</taxon>
        <taxon>Fungi</taxon>
        <taxon>Dikarya</taxon>
        <taxon>Ascomycota</taxon>
        <taxon>Pezizomycotina</taxon>
        <taxon>Dothideomycetes</taxon>
        <taxon>Pleosporomycetidae</taxon>
        <taxon>Pleosporales</taxon>
        <taxon>Pleosporales incertae sedis</taxon>
        <taxon>Lojkania</taxon>
    </lineage>
</organism>
<name>A0A9P4MUK5_9PLEO</name>
<sequence>MTYSPERGIGVRVDKLASLNRSEANRLKKVPEEVGMGYVGMTEMQLTQTFDVQNMIHVMGDFSKSSELYQISSYDITVDIMLDIS</sequence>
<reference evidence="2" key="1">
    <citation type="journal article" date="2020" name="Stud. Mycol.">
        <title>101 Dothideomycetes genomes: A test case for predicting lifestyles and emergence of pathogens.</title>
        <authorList>
            <person name="Haridas S."/>
            <person name="Albert R."/>
            <person name="Binder M."/>
            <person name="Bloem J."/>
            <person name="LaButti K."/>
            <person name="Salamov A."/>
            <person name="Andreopoulos B."/>
            <person name="Baker S."/>
            <person name="Barry K."/>
            <person name="Bills G."/>
            <person name="Bluhm B."/>
            <person name="Cannon C."/>
            <person name="Castanera R."/>
            <person name="Culley D."/>
            <person name="Daum C."/>
            <person name="Ezra D."/>
            <person name="Gonzalez J."/>
            <person name="Henrissat B."/>
            <person name="Kuo A."/>
            <person name="Liang C."/>
            <person name="Lipzen A."/>
            <person name="Lutzoni F."/>
            <person name="Magnuson J."/>
            <person name="Mondo S."/>
            <person name="Nolan M."/>
            <person name="Ohm R."/>
            <person name="Pangilinan J."/>
            <person name="Park H.-J."/>
            <person name="Ramirez L."/>
            <person name="Alfaro M."/>
            <person name="Sun H."/>
            <person name="Tritt A."/>
            <person name="Yoshinaga Y."/>
            <person name="Zwiers L.-H."/>
            <person name="Turgeon B."/>
            <person name="Goodwin S."/>
            <person name="Spatafora J."/>
            <person name="Crous P."/>
            <person name="Grigoriev I."/>
        </authorList>
    </citation>
    <scope>NUCLEOTIDE SEQUENCE [LARGE SCALE GENOMIC DNA]</scope>
    <source>
        <strain evidence="2">CBS 304.66</strain>
    </source>
</reference>
<accession>A0A9P4MUK5</accession>
<gene>
    <name evidence="1" type="ORF">CC78DRAFT_587729</name>
</gene>
<proteinExistence type="predicted"/>
<comment type="caution">
    <text evidence="1">The sequence shown here is derived from an EMBL/GenBank/DDBJ whole genome shotgun (WGS) entry which is preliminary data.</text>
</comment>
<dbReference type="AlphaFoldDB" id="A0A9P4MUK5"/>
<evidence type="ECO:0000313" key="2">
    <source>
        <dbReference type="Proteomes" id="UP000800093"/>
    </source>
</evidence>
<dbReference type="EMBL" id="ML986805">
    <property type="protein sequence ID" value="KAF2257955.1"/>
    <property type="molecule type" value="Genomic_DNA"/>
</dbReference>